<evidence type="ECO:0000256" key="3">
    <source>
        <dbReference type="PIRSR" id="PIRSR602401-1"/>
    </source>
</evidence>
<dbReference type="PRINTS" id="PR00385">
    <property type="entry name" value="P450"/>
</dbReference>
<dbReference type="Gene3D" id="1.10.630.10">
    <property type="entry name" value="Cytochrome P450"/>
    <property type="match status" value="1"/>
</dbReference>
<comment type="caution">
    <text evidence="5">The sequence shown here is derived from an EMBL/GenBank/DDBJ whole genome shotgun (WGS) entry which is preliminary data.</text>
</comment>
<dbReference type="PROSITE" id="PS00086">
    <property type="entry name" value="CYTOCHROME_P450"/>
    <property type="match status" value="1"/>
</dbReference>
<reference evidence="5 6" key="1">
    <citation type="submission" date="2020-07" db="EMBL/GenBank/DDBJ databases">
        <title>Sequencing the genomes of 1000 actinobacteria strains.</title>
        <authorList>
            <person name="Klenk H.-P."/>
        </authorList>
    </citation>
    <scope>NUCLEOTIDE SEQUENCE [LARGE SCALE GENOMIC DNA]</scope>
    <source>
        <strain evidence="5 6">DSM 104006</strain>
    </source>
</reference>
<name>A0A853BCR9_9PSEU</name>
<dbReference type="Proteomes" id="UP000549616">
    <property type="component" value="Unassembled WGS sequence"/>
</dbReference>
<dbReference type="PRINTS" id="PR00463">
    <property type="entry name" value="EP450I"/>
</dbReference>
<evidence type="ECO:0000313" key="5">
    <source>
        <dbReference type="EMBL" id="NYI92461.1"/>
    </source>
</evidence>
<dbReference type="InterPro" id="IPR050121">
    <property type="entry name" value="Cytochrome_P450_monoxygenase"/>
</dbReference>
<dbReference type="PANTHER" id="PTHR24305:SF166">
    <property type="entry name" value="CYTOCHROME P450 12A4, MITOCHONDRIAL-RELATED"/>
    <property type="match status" value="1"/>
</dbReference>
<dbReference type="RefSeq" id="WP_179776737.1">
    <property type="nucleotide sequence ID" value="NZ_JACCFK010000002.1"/>
</dbReference>
<dbReference type="EMBL" id="JACCFK010000002">
    <property type="protein sequence ID" value="NYI92461.1"/>
    <property type="molecule type" value="Genomic_DNA"/>
</dbReference>
<sequence>MNRIELALAVAPLRFLHAHADDPAAMLDLRTGAVPKILVWHHEALAEVFRQDPHLRHPGSRSLSPLLGPRSVLWTDGERHTAYRAAFGAPLRGRRLTAYHGLIAESAAEAIDALRPGTVFRLAEWTRELALTIVARIVLGEADPVLLREVTTWLEHALGSRRRLLYHRFAGRSLPPSGPALDARLVAAATAGGGLMSPLVSGEGPLGPVPDGELRDQIVSLLFAGHETSASATAWTVYWLTRRPDLRDAVLSEVEVHDGADPAAVPMLQAVISEALRLRPPVEVAGNRALTRPVELLGRRLPAGAVLTPGIYLAHHRAEYFPSPHTFDPGRFLGRRGTPEGYLPFGGGSRFCLGSQLGLLEIRMATAALLRRRVLRCVNPRAGVTRLRGHAMAPSARLCLEVVSCRD</sequence>
<keyword evidence="4" id="KW-0560">Oxidoreductase</keyword>
<dbReference type="GO" id="GO:0004497">
    <property type="term" value="F:monooxygenase activity"/>
    <property type="evidence" value="ECO:0007669"/>
    <property type="project" value="UniProtKB-KW"/>
</dbReference>
<dbReference type="InterPro" id="IPR002401">
    <property type="entry name" value="Cyt_P450_E_grp-I"/>
</dbReference>
<evidence type="ECO:0000256" key="2">
    <source>
        <dbReference type="ARBA" id="ARBA00010617"/>
    </source>
</evidence>
<proteinExistence type="inferred from homology"/>
<keyword evidence="3 4" id="KW-0479">Metal-binding</keyword>
<dbReference type="InterPro" id="IPR017972">
    <property type="entry name" value="Cyt_P450_CS"/>
</dbReference>
<evidence type="ECO:0008006" key="7">
    <source>
        <dbReference type="Google" id="ProtNLM"/>
    </source>
</evidence>
<protein>
    <recommendedName>
        <fullName evidence="7">Cytochrome P450</fullName>
    </recommendedName>
</protein>
<feature type="binding site" description="axial binding residue" evidence="3">
    <location>
        <position position="352"/>
    </location>
    <ligand>
        <name>heme</name>
        <dbReference type="ChEBI" id="CHEBI:30413"/>
    </ligand>
    <ligandPart>
        <name>Fe</name>
        <dbReference type="ChEBI" id="CHEBI:18248"/>
    </ligandPart>
</feature>
<comment type="similarity">
    <text evidence="2 4">Belongs to the cytochrome P450 family.</text>
</comment>
<dbReference type="Pfam" id="PF00067">
    <property type="entry name" value="p450"/>
    <property type="match status" value="1"/>
</dbReference>
<dbReference type="GO" id="GO:0020037">
    <property type="term" value="F:heme binding"/>
    <property type="evidence" value="ECO:0007669"/>
    <property type="project" value="InterPro"/>
</dbReference>
<accession>A0A853BCR9</accession>
<evidence type="ECO:0000256" key="4">
    <source>
        <dbReference type="RuleBase" id="RU000461"/>
    </source>
</evidence>
<evidence type="ECO:0000256" key="1">
    <source>
        <dbReference type="ARBA" id="ARBA00001971"/>
    </source>
</evidence>
<organism evidence="5 6">
    <name type="scientific">Amycolatopsis endophytica</name>
    <dbReference type="NCBI Taxonomy" id="860233"/>
    <lineage>
        <taxon>Bacteria</taxon>
        <taxon>Bacillati</taxon>
        <taxon>Actinomycetota</taxon>
        <taxon>Actinomycetes</taxon>
        <taxon>Pseudonocardiales</taxon>
        <taxon>Pseudonocardiaceae</taxon>
        <taxon>Amycolatopsis</taxon>
    </lineage>
</organism>
<gene>
    <name evidence="5" type="ORF">HNR02_005836</name>
</gene>
<comment type="cofactor">
    <cofactor evidence="1 3">
        <name>heme</name>
        <dbReference type="ChEBI" id="CHEBI:30413"/>
    </cofactor>
</comment>
<keyword evidence="6" id="KW-1185">Reference proteome</keyword>
<evidence type="ECO:0000313" key="6">
    <source>
        <dbReference type="Proteomes" id="UP000549616"/>
    </source>
</evidence>
<dbReference type="SUPFAM" id="SSF48264">
    <property type="entry name" value="Cytochrome P450"/>
    <property type="match status" value="1"/>
</dbReference>
<keyword evidence="3 4" id="KW-0349">Heme</keyword>
<keyword evidence="3 4" id="KW-0408">Iron</keyword>
<dbReference type="InterPro" id="IPR036396">
    <property type="entry name" value="Cyt_P450_sf"/>
</dbReference>
<dbReference type="AlphaFoldDB" id="A0A853BCR9"/>
<dbReference type="GO" id="GO:0016705">
    <property type="term" value="F:oxidoreductase activity, acting on paired donors, with incorporation or reduction of molecular oxygen"/>
    <property type="evidence" value="ECO:0007669"/>
    <property type="project" value="InterPro"/>
</dbReference>
<dbReference type="GO" id="GO:0005506">
    <property type="term" value="F:iron ion binding"/>
    <property type="evidence" value="ECO:0007669"/>
    <property type="project" value="InterPro"/>
</dbReference>
<dbReference type="InterPro" id="IPR001128">
    <property type="entry name" value="Cyt_P450"/>
</dbReference>
<keyword evidence="4" id="KW-0503">Monooxygenase</keyword>
<dbReference type="PANTHER" id="PTHR24305">
    <property type="entry name" value="CYTOCHROME P450"/>
    <property type="match status" value="1"/>
</dbReference>